<dbReference type="RefSeq" id="WP_071164115.1">
    <property type="nucleotide sequence ID" value="NZ_CP017812.1"/>
</dbReference>
<feature type="coiled-coil region" evidence="1">
    <location>
        <begin position="351"/>
        <end position="408"/>
    </location>
</feature>
<name>A0A1D9MKD4_9ACTO</name>
<dbReference type="Pfam" id="PF03993">
    <property type="entry name" value="DUF349"/>
    <property type="match status" value="3"/>
</dbReference>
<evidence type="ECO:0000313" key="3">
    <source>
        <dbReference type="EMBL" id="AOZ72649.1"/>
    </source>
</evidence>
<dbReference type="EMBL" id="CP017812">
    <property type="protein sequence ID" value="AOZ72649.1"/>
    <property type="molecule type" value="Genomic_DNA"/>
</dbReference>
<feature type="compositionally biased region" description="Polar residues" evidence="2">
    <location>
        <begin position="1"/>
        <end position="29"/>
    </location>
</feature>
<evidence type="ECO:0000313" key="4">
    <source>
        <dbReference type="Proteomes" id="UP000176288"/>
    </source>
</evidence>
<dbReference type="AlphaFoldDB" id="A0A1D9MKD4"/>
<keyword evidence="4" id="KW-1185">Reference proteome</keyword>
<dbReference type="Proteomes" id="UP000176288">
    <property type="component" value="Chromosome"/>
</dbReference>
<feature type="coiled-coil region" evidence="1">
    <location>
        <begin position="112"/>
        <end position="148"/>
    </location>
</feature>
<accession>A0A1D9MKD4</accession>
<evidence type="ECO:0000256" key="2">
    <source>
        <dbReference type="SAM" id="MobiDB-lite"/>
    </source>
</evidence>
<keyword evidence="1" id="KW-0175">Coiled coil</keyword>
<dbReference type="KEGG" id="avu:BK816_04515"/>
<protein>
    <submittedName>
        <fullName evidence="3">ATPase</fullName>
    </submittedName>
</protein>
<sequence>MAESAESTVNTNTESENSQATQASTSSPESFGRIDDAGNVWVRDGEQERQVGQYPDGVPADGLELFVRRFLDLEAQVNLFAARLSHLSPKDIDHTIDALRRSLVEPRAVGDLPALRARVESLAEVAEQKKQEAKAARAKAKEEALSRREKIVEAAEAMAAQDPERIQWKQSSQKFHNLLDEWKQAQKAGPRLDRSVEDALWKRFSSARTLFDRHRRQFFSALDARQAEAKATKEKLIAEAEELSTSTQWGPTSAAFRGLMDKWKAAGRTSRKDDDALWERFRAAQQRFFDARNAANSAMDEEFGENLSKKEALLTRAEAILPVTDVAAAKAALRPIQDEWEQVGRVPRADVARIEKRMRAVEEAIRNAENEQWRKSNPETKARAAGMKEQLEALIAEIDAEIEAAKAAGDEAKVAELTNAKSAREAWLAQVNASVED</sequence>
<reference evidence="3 4" key="1">
    <citation type="submission" date="2016-10" db="EMBL/GenBank/DDBJ databases">
        <title>Actinomyces aegypiusis sp. nov., isolated from the Aegypius monachus in Qinghai Tibet Plateau China.</title>
        <authorList>
            <person name="Wang Y."/>
        </authorList>
    </citation>
    <scope>NUCLEOTIDE SEQUENCE [LARGE SCALE GENOMIC DNA]</scope>
    <source>
        <strain evidence="3 4">VUL4_3</strain>
    </source>
</reference>
<feature type="region of interest" description="Disordered" evidence="2">
    <location>
        <begin position="1"/>
        <end position="56"/>
    </location>
</feature>
<dbReference type="InterPro" id="IPR007139">
    <property type="entry name" value="DUF349"/>
</dbReference>
<organism evidence="3 4">
    <name type="scientific">Boudabousia tangfeifanii</name>
    <dbReference type="NCBI Taxonomy" id="1912795"/>
    <lineage>
        <taxon>Bacteria</taxon>
        <taxon>Bacillati</taxon>
        <taxon>Actinomycetota</taxon>
        <taxon>Actinomycetes</taxon>
        <taxon>Actinomycetales</taxon>
        <taxon>Actinomycetaceae</taxon>
        <taxon>Boudabousia</taxon>
    </lineage>
</organism>
<dbReference type="STRING" id="1912795.BK816_04515"/>
<evidence type="ECO:0000256" key="1">
    <source>
        <dbReference type="SAM" id="Coils"/>
    </source>
</evidence>
<proteinExistence type="predicted"/>
<gene>
    <name evidence="3" type="ORF">BK816_04515</name>
</gene>